<dbReference type="GO" id="GO:0006508">
    <property type="term" value="P:proteolysis"/>
    <property type="evidence" value="ECO:0007669"/>
    <property type="project" value="InterPro"/>
</dbReference>
<dbReference type="PANTHER" id="PTHR11802">
    <property type="entry name" value="SERINE PROTEASE FAMILY S10 SERINE CARBOXYPEPTIDASE"/>
    <property type="match status" value="1"/>
</dbReference>
<protein>
    <submittedName>
        <fullName evidence="3">Peptidase_S10 domain-containing protein</fullName>
    </submittedName>
</protein>
<evidence type="ECO:0000313" key="4">
    <source>
        <dbReference type="Proteomes" id="UP000187406"/>
    </source>
</evidence>
<dbReference type="InParanoid" id="A0A1Q3AM36"/>
<evidence type="ECO:0000313" key="3">
    <source>
        <dbReference type="EMBL" id="GAV56603.1"/>
    </source>
</evidence>
<dbReference type="SUPFAM" id="SSF53474">
    <property type="entry name" value="alpha/beta-Hydrolases"/>
    <property type="match status" value="1"/>
</dbReference>
<gene>
    <name evidence="3" type="ORF">CFOL_v3_00145</name>
</gene>
<dbReference type="OrthoDB" id="443318at2759"/>
<comment type="similarity">
    <text evidence="1">Belongs to the peptidase S10 family.</text>
</comment>
<dbReference type="GO" id="GO:0019748">
    <property type="term" value="P:secondary metabolic process"/>
    <property type="evidence" value="ECO:0007669"/>
    <property type="project" value="TreeGrafter"/>
</dbReference>
<dbReference type="Pfam" id="PF00450">
    <property type="entry name" value="Peptidase_S10"/>
    <property type="match status" value="1"/>
</dbReference>
<dbReference type="InterPro" id="IPR001563">
    <property type="entry name" value="Peptidase_S10"/>
</dbReference>
<dbReference type="GO" id="GO:0016747">
    <property type="term" value="F:acyltransferase activity, transferring groups other than amino-acyl groups"/>
    <property type="evidence" value="ECO:0007669"/>
    <property type="project" value="TreeGrafter"/>
</dbReference>
<dbReference type="PANTHER" id="PTHR11802:SF29">
    <property type="entry name" value="SERINE CARBOXYPEPTIDASE-LIKE 19"/>
    <property type="match status" value="1"/>
</dbReference>
<keyword evidence="4" id="KW-1185">Reference proteome</keyword>
<dbReference type="EMBL" id="BDDD01000003">
    <property type="protein sequence ID" value="GAV56603.1"/>
    <property type="molecule type" value="Genomic_DNA"/>
</dbReference>
<dbReference type="Proteomes" id="UP000187406">
    <property type="component" value="Unassembled WGS sequence"/>
</dbReference>
<dbReference type="PRINTS" id="PR00724">
    <property type="entry name" value="CRBOXYPTASEC"/>
</dbReference>
<keyword evidence="2" id="KW-0732">Signal</keyword>
<organism evidence="3 4">
    <name type="scientific">Cephalotus follicularis</name>
    <name type="common">Albany pitcher plant</name>
    <dbReference type="NCBI Taxonomy" id="3775"/>
    <lineage>
        <taxon>Eukaryota</taxon>
        <taxon>Viridiplantae</taxon>
        <taxon>Streptophyta</taxon>
        <taxon>Embryophyta</taxon>
        <taxon>Tracheophyta</taxon>
        <taxon>Spermatophyta</taxon>
        <taxon>Magnoliopsida</taxon>
        <taxon>eudicotyledons</taxon>
        <taxon>Gunneridae</taxon>
        <taxon>Pentapetalae</taxon>
        <taxon>rosids</taxon>
        <taxon>fabids</taxon>
        <taxon>Oxalidales</taxon>
        <taxon>Cephalotaceae</taxon>
        <taxon>Cephalotus</taxon>
    </lineage>
</organism>
<sequence>MAKSNIAIAKVCFLILSHVCSQYVVSHTMVKFLPGFEGPLPFQLETGYVGVDESEDVQLFYYFVKSERNPKEDPLLIWLTGGPGCSTLSALLYEIGPLKFNVVEYTGSLPTLLLNPNSWTKVSSIIFVDSPVGTGFSYARSQHASQTGDLKQVHHLRQFLMKWLMVHPEFLSNQVYLGGDSYSGLTVPVLIQEISKGNEEGANPLINMQGYVLGNPITVPTLESNSAIPFAHGMGLISDELYESLRINCGGEYQTIDPSNEECLNDLLAYHKSISGINSAHILEPVCAFASRKPQEMSKRSLIDQLQGFVDPEPTLPTIGCRTYGYLLSHYWVNDENVRKALHIQEGSIGKWLRCNYGIPYTTEISNSFPFHVNLSAKGYRSLIYTMAIMTLLCHSLRLKHGQEL</sequence>
<reference evidence="4" key="1">
    <citation type="submission" date="2016-04" db="EMBL/GenBank/DDBJ databases">
        <title>Cephalotus genome sequencing.</title>
        <authorList>
            <person name="Fukushima K."/>
            <person name="Hasebe M."/>
            <person name="Fang X."/>
        </authorList>
    </citation>
    <scope>NUCLEOTIDE SEQUENCE [LARGE SCALE GENOMIC DNA]</scope>
    <source>
        <strain evidence="4">cv. St1</strain>
    </source>
</reference>
<dbReference type="Gene3D" id="3.40.50.1820">
    <property type="entry name" value="alpha/beta hydrolase"/>
    <property type="match status" value="1"/>
</dbReference>
<name>A0A1Q3AM36_CEPFO</name>
<dbReference type="FunFam" id="3.40.50.1820:FF:000072">
    <property type="entry name" value="Serine carboxypeptidase-like 19"/>
    <property type="match status" value="1"/>
</dbReference>
<evidence type="ECO:0000256" key="2">
    <source>
        <dbReference type="SAM" id="SignalP"/>
    </source>
</evidence>
<comment type="caution">
    <text evidence="3">The sequence shown here is derived from an EMBL/GenBank/DDBJ whole genome shotgun (WGS) entry which is preliminary data.</text>
</comment>
<dbReference type="InterPro" id="IPR029058">
    <property type="entry name" value="AB_hydrolase_fold"/>
</dbReference>
<accession>A0A1Q3AM36</accession>
<dbReference type="GO" id="GO:0004185">
    <property type="term" value="F:serine-type carboxypeptidase activity"/>
    <property type="evidence" value="ECO:0007669"/>
    <property type="project" value="InterPro"/>
</dbReference>
<feature type="signal peptide" evidence="2">
    <location>
        <begin position="1"/>
        <end position="21"/>
    </location>
</feature>
<dbReference type="AlphaFoldDB" id="A0A1Q3AM36"/>
<proteinExistence type="inferred from homology"/>
<evidence type="ECO:0000256" key="1">
    <source>
        <dbReference type="ARBA" id="ARBA00009431"/>
    </source>
</evidence>
<feature type="chain" id="PRO_5011958863" evidence="2">
    <location>
        <begin position="22"/>
        <end position="405"/>
    </location>
</feature>